<organism evidence="2 3">
    <name type="scientific">Candidatus Reconcilbacillus cellulovorans</name>
    <dbReference type="NCBI Taxonomy" id="1906605"/>
    <lineage>
        <taxon>Bacteria</taxon>
        <taxon>Bacillati</taxon>
        <taxon>Bacillota</taxon>
        <taxon>Bacilli</taxon>
        <taxon>Bacillales</taxon>
        <taxon>Paenibacillaceae</taxon>
        <taxon>Candidatus Reconcilbacillus</taxon>
    </lineage>
</organism>
<evidence type="ECO:0008006" key="4">
    <source>
        <dbReference type="Google" id="ProtNLM"/>
    </source>
</evidence>
<dbReference type="Proteomes" id="UP000243688">
    <property type="component" value="Unassembled WGS sequence"/>
</dbReference>
<protein>
    <recommendedName>
        <fullName evidence="4">DUF3905 domain-containing protein</fullName>
    </recommendedName>
</protein>
<reference evidence="2 3" key="1">
    <citation type="submission" date="2016-12" db="EMBL/GenBank/DDBJ databases">
        <title>Candidatus Reconcilibacillus cellulovorans genome.</title>
        <authorList>
            <person name="Kolinko S."/>
            <person name="Wu Y.-W."/>
            <person name="Tachea F."/>
            <person name="Denzel E."/>
            <person name="Hiras J."/>
            <person name="Baecker N."/>
            <person name="Chan L.J."/>
            <person name="Eichorst S.A."/>
            <person name="Frey D."/>
            <person name="Adams P.D."/>
            <person name="Pray T."/>
            <person name="Tanjore D."/>
            <person name="Petzold C.J."/>
            <person name="Gladden J.M."/>
            <person name="Simmons B.A."/>
            <person name="Singer S.W."/>
        </authorList>
    </citation>
    <scope>NUCLEOTIDE SEQUENCE [LARGE SCALE GENOMIC DNA]</scope>
    <source>
        <strain evidence="2">JTherm</strain>
    </source>
</reference>
<dbReference type="InterPro" id="IPR024999">
    <property type="entry name" value="DUF3905"/>
</dbReference>
<name>A0A2A6E3T6_9BACL</name>
<feature type="compositionally biased region" description="Basic and acidic residues" evidence="1">
    <location>
        <begin position="83"/>
        <end position="104"/>
    </location>
</feature>
<feature type="region of interest" description="Disordered" evidence="1">
    <location>
        <begin position="83"/>
        <end position="118"/>
    </location>
</feature>
<dbReference type="AlphaFoldDB" id="A0A2A6E3T6"/>
<sequence>MSALRDDPELDPFEIEFLPEFREGRRPRGPFVNSSGVVIGDHLYASPHSPLERWSRDTDPAVMAGDEWVHPFKDIGFRSDENRALFERGEPPSRAGERFSHPQEDTAYGAYAPREDSE</sequence>
<gene>
    <name evidence="2" type="ORF">BLM47_02690</name>
</gene>
<comment type="caution">
    <text evidence="2">The sequence shown here is derived from an EMBL/GenBank/DDBJ whole genome shotgun (WGS) entry which is preliminary data.</text>
</comment>
<accession>A0A2A6E3T6</accession>
<evidence type="ECO:0000313" key="3">
    <source>
        <dbReference type="Proteomes" id="UP000243688"/>
    </source>
</evidence>
<evidence type="ECO:0000313" key="2">
    <source>
        <dbReference type="EMBL" id="PDO11427.1"/>
    </source>
</evidence>
<evidence type="ECO:0000256" key="1">
    <source>
        <dbReference type="SAM" id="MobiDB-lite"/>
    </source>
</evidence>
<proteinExistence type="predicted"/>
<dbReference type="Pfam" id="PF13045">
    <property type="entry name" value="DUF3905"/>
    <property type="match status" value="1"/>
</dbReference>
<dbReference type="EMBL" id="MOXJ01000003">
    <property type="protein sequence ID" value="PDO11427.1"/>
    <property type="molecule type" value="Genomic_DNA"/>
</dbReference>